<dbReference type="PANTHER" id="PTHR11207:SF0">
    <property type="entry name" value="RIBONUCLEASE 3"/>
    <property type="match status" value="1"/>
</dbReference>
<dbReference type="PANTHER" id="PTHR11207">
    <property type="entry name" value="RIBONUCLEASE III"/>
    <property type="match status" value="1"/>
</dbReference>
<dbReference type="EMBL" id="CZBO01000001">
    <property type="protein sequence ID" value="CUP69066.1"/>
    <property type="molecule type" value="Genomic_DNA"/>
</dbReference>
<evidence type="ECO:0000256" key="8">
    <source>
        <dbReference type="ARBA" id="ARBA00022694"/>
    </source>
</evidence>
<dbReference type="InterPro" id="IPR000999">
    <property type="entry name" value="RNase_III_dom"/>
</dbReference>
<evidence type="ECO:0000256" key="7">
    <source>
        <dbReference type="ARBA" id="ARBA00022664"/>
    </source>
</evidence>
<evidence type="ECO:0000256" key="3">
    <source>
        <dbReference type="ARBA" id="ARBA00010183"/>
    </source>
</evidence>
<evidence type="ECO:0000256" key="2">
    <source>
        <dbReference type="ARBA" id="ARBA00004496"/>
    </source>
</evidence>
<dbReference type="CDD" id="cd00593">
    <property type="entry name" value="RIBOc"/>
    <property type="match status" value="1"/>
</dbReference>
<keyword evidence="5 15" id="KW-0963">Cytoplasm</keyword>
<evidence type="ECO:0000313" key="16">
    <source>
        <dbReference type="EMBL" id="CUP69066.1"/>
    </source>
</evidence>
<dbReference type="PROSITE" id="PS50142">
    <property type="entry name" value="RNASE_3_2"/>
    <property type="match status" value="1"/>
</dbReference>
<proteinExistence type="inferred from homology"/>
<dbReference type="FunFam" id="1.10.1520.10:FF:000001">
    <property type="entry name" value="Ribonuclease 3"/>
    <property type="match status" value="1"/>
</dbReference>
<evidence type="ECO:0000256" key="1">
    <source>
        <dbReference type="ARBA" id="ARBA00000109"/>
    </source>
</evidence>
<dbReference type="Pfam" id="PF00035">
    <property type="entry name" value="dsrm"/>
    <property type="match status" value="1"/>
</dbReference>
<comment type="function">
    <text evidence="15">Digests double-stranded RNA. Involved in the processing of primary rRNA transcript to yield the immediate precursors to the large and small rRNAs (23S and 16S). Processes some mRNAs, and tRNAs when they are encoded in the rRNA operon. Processes pre-crRNA and tracrRNA of type II CRISPR loci if present in the organism.</text>
</comment>
<feature type="binding site" evidence="15">
    <location>
        <position position="122"/>
    </location>
    <ligand>
        <name>Mg(2+)</name>
        <dbReference type="ChEBI" id="CHEBI:18420"/>
    </ligand>
</feature>
<dbReference type="Proteomes" id="UP000095563">
    <property type="component" value="Unassembled WGS sequence"/>
</dbReference>
<dbReference type="SUPFAM" id="SSF54768">
    <property type="entry name" value="dsRNA-binding domain-like"/>
    <property type="match status" value="1"/>
</dbReference>
<sequence length="232" mass="26564">MNKAKLREFEEALKVNFTNLSYLKTALTHSSFANQYKDTEYNERLEFLGDSVLQLCITEYLFTNYKDKAEGELTKIRSLIVCENSLFEIAKSLNLGSYIRMSKGEELTGGRNRTSIQADAVEAVIAAIYLDKGLEFTRAFILDHFKDIINKAIENKIVLDFKTKLQEHLQKDGEVNITYELIKFEGPPHRRKFFTKVVINNETMGEGEGFSKKEAEQASAKQALKKLEVINE</sequence>
<gene>
    <name evidence="15 16" type="primary">rnc</name>
    <name evidence="16" type="ORF">ERS852568_00427</name>
</gene>
<dbReference type="PROSITE" id="PS50137">
    <property type="entry name" value="DS_RBD"/>
    <property type="match status" value="1"/>
</dbReference>
<feature type="binding site" evidence="15">
    <location>
        <position position="46"/>
    </location>
    <ligand>
        <name>Mg(2+)</name>
        <dbReference type="ChEBI" id="CHEBI:18420"/>
    </ligand>
</feature>
<evidence type="ECO:0000256" key="10">
    <source>
        <dbReference type="ARBA" id="ARBA00022723"/>
    </source>
</evidence>
<feature type="binding site" evidence="15">
    <location>
        <position position="119"/>
    </location>
    <ligand>
        <name>Mg(2+)</name>
        <dbReference type="ChEBI" id="CHEBI:18420"/>
    </ligand>
</feature>
<evidence type="ECO:0000256" key="5">
    <source>
        <dbReference type="ARBA" id="ARBA00022490"/>
    </source>
</evidence>
<comment type="cofactor">
    <cofactor evidence="15">
        <name>Mg(2+)</name>
        <dbReference type="ChEBI" id="CHEBI:18420"/>
    </cofactor>
</comment>
<dbReference type="GO" id="GO:0008033">
    <property type="term" value="P:tRNA processing"/>
    <property type="evidence" value="ECO:0007669"/>
    <property type="project" value="UniProtKB-KW"/>
</dbReference>
<dbReference type="GO" id="GO:0010468">
    <property type="term" value="P:regulation of gene expression"/>
    <property type="evidence" value="ECO:0007669"/>
    <property type="project" value="TreeGrafter"/>
</dbReference>
<comment type="subunit">
    <text evidence="4 15">Homodimer.</text>
</comment>
<evidence type="ECO:0000256" key="4">
    <source>
        <dbReference type="ARBA" id="ARBA00011738"/>
    </source>
</evidence>
<dbReference type="EC" id="3.1.26.3" evidence="15"/>
<evidence type="ECO:0000256" key="15">
    <source>
        <dbReference type="HAMAP-Rule" id="MF_00104"/>
    </source>
</evidence>
<dbReference type="InterPro" id="IPR014720">
    <property type="entry name" value="dsRBD_dom"/>
</dbReference>
<dbReference type="SUPFAM" id="SSF69065">
    <property type="entry name" value="RNase III domain-like"/>
    <property type="match status" value="1"/>
</dbReference>
<keyword evidence="12 15" id="KW-0378">Hydrolase</keyword>
<dbReference type="InterPro" id="IPR011907">
    <property type="entry name" value="RNase_III"/>
</dbReference>
<dbReference type="SMART" id="SM00535">
    <property type="entry name" value="RIBOc"/>
    <property type="match status" value="1"/>
</dbReference>
<evidence type="ECO:0000256" key="6">
    <source>
        <dbReference type="ARBA" id="ARBA00022552"/>
    </source>
</evidence>
<evidence type="ECO:0000313" key="17">
    <source>
        <dbReference type="Proteomes" id="UP000095563"/>
    </source>
</evidence>
<dbReference type="GO" id="GO:0006397">
    <property type="term" value="P:mRNA processing"/>
    <property type="evidence" value="ECO:0007669"/>
    <property type="project" value="UniProtKB-UniRule"/>
</dbReference>
<reference evidence="16 17" key="1">
    <citation type="submission" date="2015-09" db="EMBL/GenBank/DDBJ databases">
        <authorList>
            <consortium name="Pathogen Informatics"/>
        </authorList>
    </citation>
    <scope>NUCLEOTIDE SEQUENCE [LARGE SCALE GENOMIC DNA]</scope>
    <source>
        <strain evidence="16 17">2789STDY5834956</strain>
    </source>
</reference>
<dbReference type="GO" id="GO:0003725">
    <property type="term" value="F:double-stranded RNA binding"/>
    <property type="evidence" value="ECO:0007669"/>
    <property type="project" value="TreeGrafter"/>
</dbReference>
<keyword evidence="9 15" id="KW-0540">Nuclease</keyword>
<evidence type="ECO:0000256" key="13">
    <source>
        <dbReference type="ARBA" id="ARBA00022842"/>
    </source>
</evidence>
<dbReference type="AlphaFoldDB" id="A0A0F3FP91"/>
<evidence type="ECO:0000256" key="12">
    <source>
        <dbReference type="ARBA" id="ARBA00022801"/>
    </source>
</evidence>
<dbReference type="GO" id="GO:0006364">
    <property type="term" value="P:rRNA processing"/>
    <property type="evidence" value="ECO:0007669"/>
    <property type="project" value="UniProtKB-UniRule"/>
</dbReference>
<keyword evidence="10 15" id="KW-0479">Metal-binding</keyword>
<dbReference type="GO" id="GO:0019843">
    <property type="term" value="F:rRNA binding"/>
    <property type="evidence" value="ECO:0007669"/>
    <property type="project" value="UniProtKB-KW"/>
</dbReference>
<comment type="similarity">
    <text evidence="3">Belongs to the ribonuclease III family.</text>
</comment>
<dbReference type="PROSITE" id="PS00517">
    <property type="entry name" value="RNASE_3_1"/>
    <property type="match status" value="1"/>
</dbReference>
<keyword evidence="7 15" id="KW-0507">mRNA processing</keyword>
<keyword evidence="13 15" id="KW-0460">Magnesium</keyword>
<name>A0A0F3FP91_9CLOT</name>
<feature type="active site" evidence="15">
    <location>
        <position position="122"/>
    </location>
</feature>
<dbReference type="Gene3D" id="3.30.160.20">
    <property type="match status" value="1"/>
</dbReference>
<evidence type="ECO:0000256" key="14">
    <source>
        <dbReference type="ARBA" id="ARBA00022884"/>
    </source>
</evidence>
<evidence type="ECO:0000256" key="11">
    <source>
        <dbReference type="ARBA" id="ARBA00022759"/>
    </source>
</evidence>
<comment type="catalytic activity">
    <reaction evidence="1 15">
        <text>Endonucleolytic cleavage to 5'-phosphomonoester.</text>
        <dbReference type="EC" id="3.1.26.3"/>
    </reaction>
</comment>
<keyword evidence="6 15" id="KW-0698">rRNA processing</keyword>
<dbReference type="GO" id="GO:0005737">
    <property type="term" value="C:cytoplasm"/>
    <property type="evidence" value="ECO:0007669"/>
    <property type="project" value="UniProtKB-SubCell"/>
</dbReference>
<organism evidence="16 17">
    <name type="scientific">Clostridium baratii</name>
    <dbReference type="NCBI Taxonomy" id="1561"/>
    <lineage>
        <taxon>Bacteria</taxon>
        <taxon>Bacillati</taxon>
        <taxon>Bacillota</taxon>
        <taxon>Clostridia</taxon>
        <taxon>Eubacteriales</taxon>
        <taxon>Clostridiaceae</taxon>
        <taxon>Clostridium</taxon>
    </lineage>
</organism>
<protein>
    <recommendedName>
        <fullName evidence="15">Ribonuclease 3</fullName>
        <ecNumber evidence="15">3.1.26.3</ecNumber>
    </recommendedName>
    <alternativeName>
        <fullName evidence="15">Ribonuclease III</fullName>
        <shortName evidence="15">RNase III</shortName>
    </alternativeName>
</protein>
<dbReference type="HAMAP" id="MF_00104">
    <property type="entry name" value="RNase_III"/>
    <property type="match status" value="1"/>
</dbReference>
<dbReference type="GO" id="GO:0004525">
    <property type="term" value="F:ribonuclease III activity"/>
    <property type="evidence" value="ECO:0007669"/>
    <property type="project" value="UniProtKB-UniRule"/>
</dbReference>
<dbReference type="RefSeq" id="WP_045725647.1">
    <property type="nucleotide sequence ID" value="NZ_AP031436.1"/>
</dbReference>
<keyword evidence="8 15" id="KW-0819">tRNA processing</keyword>
<dbReference type="PATRIC" id="fig|1561.27.peg.703"/>
<dbReference type="FunFam" id="3.30.160.20:FF:000003">
    <property type="entry name" value="Ribonuclease 3"/>
    <property type="match status" value="1"/>
</dbReference>
<keyword evidence="11 15" id="KW-0255">Endonuclease</keyword>
<dbReference type="GO" id="GO:0046872">
    <property type="term" value="F:metal ion binding"/>
    <property type="evidence" value="ECO:0007669"/>
    <property type="project" value="UniProtKB-KW"/>
</dbReference>
<keyword evidence="15" id="KW-0699">rRNA-binding</keyword>
<feature type="active site" evidence="15">
    <location>
        <position position="50"/>
    </location>
</feature>
<dbReference type="Pfam" id="PF14622">
    <property type="entry name" value="Ribonucleas_3_3"/>
    <property type="match status" value="1"/>
</dbReference>
<dbReference type="SMART" id="SM00358">
    <property type="entry name" value="DSRM"/>
    <property type="match status" value="1"/>
</dbReference>
<accession>A0A0F3FP91</accession>
<dbReference type="NCBIfam" id="TIGR02191">
    <property type="entry name" value="RNaseIII"/>
    <property type="match status" value="1"/>
</dbReference>
<dbReference type="GO" id="GO:0042802">
    <property type="term" value="F:identical protein binding"/>
    <property type="evidence" value="ECO:0007669"/>
    <property type="project" value="UniProtKB-ARBA"/>
</dbReference>
<dbReference type="GeneID" id="60853285"/>
<comment type="subcellular location">
    <subcellularLocation>
        <location evidence="2 15">Cytoplasm</location>
    </subcellularLocation>
</comment>
<keyword evidence="14 15" id="KW-0694">RNA-binding</keyword>
<dbReference type="Gene3D" id="1.10.1520.10">
    <property type="entry name" value="Ribonuclease III domain"/>
    <property type="match status" value="1"/>
</dbReference>
<evidence type="ECO:0000256" key="9">
    <source>
        <dbReference type="ARBA" id="ARBA00022722"/>
    </source>
</evidence>
<dbReference type="CDD" id="cd10845">
    <property type="entry name" value="DSRM_RNAse_III_family"/>
    <property type="match status" value="1"/>
</dbReference>
<dbReference type="InterPro" id="IPR036389">
    <property type="entry name" value="RNase_III_sf"/>
</dbReference>